<gene>
    <name evidence="2" type="ORF">F8M41_005118</name>
</gene>
<keyword evidence="3" id="KW-1185">Reference proteome</keyword>
<dbReference type="OrthoDB" id="2418620at2759"/>
<keyword evidence="1" id="KW-0472">Membrane</keyword>
<dbReference type="Proteomes" id="UP000439903">
    <property type="component" value="Unassembled WGS sequence"/>
</dbReference>
<keyword evidence="1" id="KW-1133">Transmembrane helix</keyword>
<evidence type="ECO:0000313" key="2">
    <source>
        <dbReference type="EMBL" id="KAF0541746.1"/>
    </source>
</evidence>
<evidence type="ECO:0000256" key="1">
    <source>
        <dbReference type="SAM" id="Phobius"/>
    </source>
</evidence>
<keyword evidence="1" id="KW-0812">Transmembrane</keyword>
<dbReference type="EMBL" id="WTPW01000149">
    <property type="protein sequence ID" value="KAF0541746.1"/>
    <property type="molecule type" value="Genomic_DNA"/>
</dbReference>
<comment type="caution">
    <text evidence="2">The sequence shown here is derived from an EMBL/GenBank/DDBJ whole genome shotgun (WGS) entry which is preliminary data.</text>
</comment>
<name>A0A8H4AXE5_GIGMA</name>
<sequence length="207" mass="23211">MFVRLIYFLLLVTITTIVIGTPLAVDLSLIKRDTLLFNCGERFFDKTSNCITSTTLELTCIIERQLKKNQKNCSQNEICIDYVNEQNEKFAMCTNINNVKTWTNEADIFSICSPLALYSTAIGKDIILGMTTYSTNNVPVLVNLLHTVQDNGTFGTDEIEFQQQSYSKIIKNYTGTQIEYCFASNNSDLITAYGAALVDLQSLTSSL</sequence>
<proteinExistence type="predicted"/>
<organism evidence="2 3">
    <name type="scientific">Gigaspora margarita</name>
    <dbReference type="NCBI Taxonomy" id="4874"/>
    <lineage>
        <taxon>Eukaryota</taxon>
        <taxon>Fungi</taxon>
        <taxon>Fungi incertae sedis</taxon>
        <taxon>Mucoromycota</taxon>
        <taxon>Glomeromycotina</taxon>
        <taxon>Glomeromycetes</taxon>
        <taxon>Diversisporales</taxon>
        <taxon>Gigasporaceae</taxon>
        <taxon>Gigaspora</taxon>
    </lineage>
</organism>
<reference evidence="2 3" key="1">
    <citation type="journal article" date="2019" name="Environ. Microbiol.">
        <title>At the nexus of three kingdoms: the genome of the mycorrhizal fungus Gigaspora margarita provides insights into plant, endobacterial and fungal interactions.</title>
        <authorList>
            <person name="Venice F."/>
            <person name="Ghignone S."/>
            <person name="Salvioli di Fossalunga A."/>
            <person name="Amselem J."/>
            <person name="Novero M."/>
            <person name="Xianan X."/>
            <person name="Sedzielewska Toro K."/>
            <person name="Morin E."/>
            <person name="Lipzen A."/>
            <person name="Grigoriev I.V."/>
            <person name="Henrissat B."/>
            <person name="Martin F.M."/>
            <person name="Bonfante P."/>
        </authorList>
    </citation>
    <scope>NUCLEOTIDE SEQUENCE [LARGE SCALE GENOMIC DNA]</scope>
    <source>
        <strain evidence="2 3">BEG34</strain>
    </source>
</reference>
<evidence type="ECO:0000313" key="3">
    <source>
        <dbReference type="Proteomes" id="UP000439903"/>
    </source>
</evidence>
<accession>A0A8H4AXE5</accession>
<protein>
    <submittedName>
        <fullName evidence="2">Secreted in xylem 6-like protein</fullName>
    </submittedName>
</protein>
<dbReference type="AlphaFoldDB" id="A0A8H4AXE5"/>
<feature type="transmembrane region" description="Helical" evidence="1">
    <location>
        <begin position="6"/>
        <end position="25"/>
    </location>
</feature>